<dbReference type="AlphaFoldDB" id="A0A087UAM1"/>
<feature type="non-terminal residue" evidence="9">
    <location>
        <position position="237"/>
    </location>
</feature>
<dbReference type="PRINTS" id="PR00463">
    <property type="entry name" value="EP450I"/>
</dbReference>
<dbReference type="STRING" id="407821.A0A087UAM1"/>
<reference evidence="9 10" key="1">
    <citation type="submission" date="2013-11" db="EMBL/GenBank/DDBJ databases">
        <title>Genome sequencing of Stegodyphus mimosarum.</title>
        <authorList>
            <person name="Bechsgaard J."/>
        </authorList>
    </citation>
    <scope>NUCLEOTIDE SEQUENCE [LARGE SCALE GENOMIC DNA]</scope>
</reference>
<keyword evidence="6" id="KW-0408">Iron</keyword>
<keyword evidence="5" id="KW-0256">Endoplasmic reticulum</keyword>
<proteinExistence type="inferred from homology"/>
<evidence type="ECO:0000256" key="2">
    <source>
        <dbReference type="ARBA" id="ARBA00004586"/>
    </source>
</evidence>
<evidence type="ECO:0000256" key="1">
    <source>
        <dbReference type="ARBA" id="ARBA00001971"/>
    </source>
</evidence>
<dbReference type="GO" id="GO:0005789">
    <property type="term" value="C:endoplasmic reticulum membrane"/>
    <property type="evidence" value="ECO:0007669"/>
    <property type="project" value="UniProtKB-SubCell"/>
</dbReference>
<comment type="cofactor">
    <cofactor evidence="1">
        <name>heme</name>
        <dbReference type="ChEBI" id="CHEBI:30413"/>
    </cofactor>
</comment>
<keyword evidence="4" id="KW-0349">Heme</keyword>
<evidence type="ECO:0000313" key="10">
    <source>
        <dbReference type="Proteomes" id="UP000054359"/>
    </source>
</evidence>
<dbReference type="Pfam" id="PF00067">
    <property type="entry name" value="p450"/>
    <property type="match status" value="1"/>
</dbReference>
<evidence type="ECO:0000256" key="6">
    <source>
        <dbReference type="ARBA" id="ARBA00023004"/>
    </source>
</evidence>
<dbReference type="Proteomes" id="UP000054359">
    <property type="component" value="Unassembled WGS sequence"/>
</dbReference>
<dbReference type="InterPro" id="IPR050196">
    <property type="entry name" value="Cytochrome_P450_Monoox"/>
</dbReference>
<dbReference type="GO" id="GO:0020037">
    <property type="term" value="F:heme binding"/>
    <property type="evidence" value="ECO:0007669"/>
    <property type="project" value="InterPro"/>
</dbReference>
<name>A0A087UAM1_STEMI</name>
<dbReference type="PANTHER" id="PTHR24291">
    <property type="entry name" value="CYTOCHROME P450 FAMILY 4"/>
    <property type="match status" value="1"/>
</dbReference>
<sequence>MNKQSKILANVLKGHTKDEYVDIIPFISKCSLDIICESILGVEVNAQTMSVCPYLNAVTALTNAVFERMQSPWLWPNFLFKISPLGRKFKKNLSILQDFTNAVIAEKKKEKLQKHTETETTAAGEAVEEHHRMNKRALLDLLLDEHLNNDAISESEIREEVDTFTFEGHDTTSLALSWSVYMIGLHPWVQDKIHEELDSVFGESDRDVTVEDLKNLKYLECAIKRIMIFHVEPPVLS</sequence>
<dbReference type="GO" id="GO:0016705">
    <property type="term" value="F:oxidoreductase activity, acting on paired donors, with incorporation or reduction of molecular oxygen"/>
    <property type="evidence" value="ECO:0007669"/>
    <property type="project" value="InterPro"/>
</dbReference>
<dbReference type="EMBL" id="KK119022">
    <property type="protein sequence ID" value="KFM74410.1"/>
    <property type="molecule type" value="Genomic_DNA"/>
</dbReference>
<protein>
    <submittedName>
        <fullName evidence="9">Cytochrome P450 4V2</fullName>
    </submittedName>
</protein>
<dbReference type="OMA" id="CAIKRIM"/>
<evidence type="ECO:0000256" key="4">
    <source>
        <dbReference type="ARBA" id="ARBA00022617"/>
    </source>
</evidence>
<dbReference type="SUPFAM" id="SSF48264">
    <property type="entry name" value="Cytochrome P450"/>
    <property type="match status" value="1"/>
</dbReference>
<dbReference type="InterPro" id="IPR036396">
    <property type="entry name" value="Cyt_P450_sf"/>
</dbReference>
<evidence type="ECO:0000256" key="3">
    <source>
        <dbReference type="ARBA" id="ARBA00010617"/>
    </source>
</evidence>
<dbReference type="OrthoDB" id="6427845at2759"/>
<keyword evidence="4" id="KW-0479">Metal-binding</keyword>
<organism evidence="9 10">
    <name type="scientific">Stegodyphus mimosarum</name>
    <name type="common">African social velvet spider</name>
    <dbReference type="NCBI Taxonomy" id="407821"/>
    <lineage>
        <taxon>Eukaryota</taxon>
        <taxon>Metazoa</taxon>
        <taxon>Ecdysozoa</taxon>
        <taxon>Arthropoda</taxon>
        <taxon>Chelicerata</taxon>
        <taxon>Arachnida</taxon>
        <taxon>Araneae</taxon>
        <taxon>Araneomorphae</taxon>
        <taxon>Entelegynae</taxon>
        <taxon>Eresoidea</taxon>
        <taxon>Eresidae</taxon>
        <taxon>Stegodyphus</taxon>
    </lineage>
</organism>
<evidence type="ECO:0000256" key="5">
    <source>
        <dbReference type="ARBA" id="ARBA00022824"/>
    </source>
</evidence>
<dbReference type="GO" id="GO:0004497">
    <property type="term" value="F:monooxygenase activity"/>
    <property type="evidence" value="ECO:0007669"/>
    <property type="project" value="UniProtKB-KW"/>
</dbReference>
<comment type="similarity">
    <text evidence="3">Belongs to the cytochrome P450 family.</text>
</comment>
<keyword evidence="8" id="KW-0472">Membrane</keyword>
<keyword evidence="7" id="KW-0503">Monooxygenase</keyword>
<comment type="subcellular location">
    <subcellularLocation>
        <location evidence="2">Endoplasmic reticulum membrane</location>
    </subcellularLocation>
</comment>
<dbReference type="InterPro" id="IPR002401">
    <property type="entry name" value="Cyt_P450_E_grp-I"/>
</dbReference>
<keyword evidence="7" id="KW-0560">Oxidoreductase</keyword>
<dbReference type="PANTHER" id="PTHR24291:SF189">
    <property type="entry name" value="CYTOCHROME P450 4C3-RELATED"/>
    <property type="match status" value="1"/>
</dbReference>
<dbReference type="Gene3D" id="1.10.630.10">
    <property type="entry name" value="Cytochrome P450"/>
    <property type="match status" value="1"/>
</dbReference>
<evidence type="ECO:0000313" key="9">
    <source>
        <dbReference type="EMBL" id="KFM74410.1"/>
    </source>
</evidence>
<dbReference type="InterPro" id="IPR001128">
    <property type="entry name" value="Cyt_P450"/>
</dbReference>
<gene>
    <name evidence="9" type="ORF">X975_03756</name>
</gene>
<accession>A0A087UAM1</accession>
<dbReference type="GO" id="GO:0005506">
    <property type="term" value="F:iron ion binding"/>
    <property type="evidence" value="ECO:0007669"/>
    <property type="project" value="InterPro"/>
</dbReference>
<evidence type="ECO:0000256" key="7">
    <source>
        <dbReference type="ARBA" id="ARBA00023033"/>
    </source>
</evidence>
<evidence type="ECO:0000256" key="8">
    <source>
        <dbReference type="ARBA" id="ARBA00023136"/>
    </source>
</evidence>
<keyword evidence="10" id="KW-1185">Reference proteome</keyword>